<dbReference type="EMBL" id="JBHSBB010000010">
    <property type="protein sequence ID" value="MFC4032835.1"/>
    <property type="molecule type" value="Genomic_DNA"/>
</dbReference>
<keyword evidence="5" id="KW-1185">Reference proteome</keyword>
<feature type="transmembrane region" description="Helical" evidence="2">
    <location>
        <begin position="230"/>
        <end position="253"/>
    </location>
</feature>
<comment type="caution">
    <text evidence="4">The sequence shown here is derived from an EMBL/GenBank/DDBJ whole genome shotgun (WGS) entry which is preliminary data.</text>
</comment>
<feature type="transmembrane region" description="Helical" evidence="2">
    <location>
        <begin position="93"/>
        <end position="117"/>
    </location>
</feature>
<dbReference type="EC" id="2.3.-.-" evidence="4"/>
<dbReference type="InterPro" id="IPR002656">
    <property type="entry name" value="Acyl_transf_3_dom"/>
</dbReference>
<feature type="transmembrane region" description="Helical" evidence="2">
    <location>
        <begin position="138"/>
        <end position="159"/>
    </location>
</feature>
<feature type="domain" description="Acyltransferase 3" evidence="3">
    <location>
        <begin position="54"/>
        <end position="378"/>
    </location>
</feature>
<accession>A0ABV8HLE4</accession>
<dbReference type="PANTHER" id="PTHR23028:SF53">
    <property type="entry name" value="ACYL_TRANSF_3 DOMAIN-CONTAINING PROTEIN"/>
    <property type="match status" value="1"/>
</dbReference>
<dbReference type="GO" id="GO:0016746">
    <property type="term" value="F:acyltransferase activity"/>
    <property type="evidence" value="ECO:0007669"/>
    <property type="project" value="UniProtKB-KW"/>
</dbReference>
<keyword evidence="4" id="KW-0808">Transferase</keyword>
<keyword evidence="2" id="KW-1133">Transmembrane helix</keyword>
<feature type="transmembrane region" description="Helical" evidence="2">
    <location>
        <begin position="296"/>
        <end position="315"/>
    </location>
</feature>
<dbReference type="Proteomes" id="UP001595765">
    <property type="component" value="Unassembled WGS sequence"/>
</dbReference>
<evidence type="ECO:0000313" key="5">
    <source>
        <dbReference type="Proteomes" id="UP001595765"/>
    </source>
</evidence>
<gene>
    <name evidence="4" type="ORF">ACFO3J_15250</name>
</gene>
<proteinExistence type="predicted"/>
<evidence type="ECO:0000313" key="4">
    <source>
        <dbReference type="EMBL" id="MFC4032835.1"/>
    </source>
</evidence>
<feature type="transmembrane region" description="Helical" evidence="2">
    <location>
        <begin position="179"/>
        <end position="202"/>
    </location>
</feature>
<keyword evidence="2" id="KW-0472">Membrane</keyword>
<feature type="region of interest" description="Disordered" evidence="1">
    <location>
        <begin position="1"/>
        <end position="47"/>
    </location>
</feature>
<keyword evidence="2" id="KW-0812">Transmembrane</keyword>
<dbReference type="Pfam" id="PF01757">
    <property type="entry name" value="Acyl_transf_3"/>
    <property type="match status" value="1"/>
</dbReference>
<evidence type="ECO:0000256" key="2">
    <source>
        <dbReference type="SAM" id="Phobius"/>
    </source>
</evidence>
<evidence type="ECO:0000259" key="3">
    <source>
        <dbReference type="Pfam" id="PF01757"/>
    </source>
</evidence>
<protein>
    <submittedName>
        <fullName evidence="4">Acyltransferase family protein</fullName>
        <ecNumber evidence="4">2.3.-.-</ecNumber>
    </submittedName>
</protein>
<feature type="compositionally biased region" description="Low complexity" evidence="1">
    <location>
        <begin position="24"/>
        <end position="42"/>
    </location>
</feature>
<dbReference type="RefSeq" id="WP_386429927.1">
    <property type="nucleotide sequence ID" value="NZ_JBHSBB010000010.1"/>
</dbReference>
<feature type="transmembrane region" description="Helical" evidence="2">
    <location>
        <begin position="360"/>
        <end position="381"/>
    </location>
</feature>
<dbReference type="InterPro" id="IPR050879">
    <property type="entry name" value="Acyltransferase_3"/>
</dbReference>
<dbReference type="PANTHER" id="PTHR23028">
    <property type="entry name" value="ACETYLTRANSFERASE"/>
    <property type="match status" value="1"/>
</dbReference>
<feature type="transmembrane region" description="Helical" evidence="2">
    <location>
        <begin position="322"/>
        <end position="340"/>
    </location>
</feature>
<organism evidence="4 5">
    <name type="scientific">Streptomyces polygonati</name>
    <dbReference type="NCBI Taxonomy" id="1617087"/>
    <lineage>
        <taxon>Bacteria</taxon>
        <taxon>Bacillati</taxon>
        <taxon>Actinomycetota</taxon>
        <taxon>Actinomycetes</taxon>
        <taxon>Kitasatosporales</taxon>
        <taxon>Streptomycetaceae</taxon>
        <taxon>Streptomyces</taxon>
    </lineage>
</organism>
<reference evidence="5" key="1">
    <citation type="journal article" date="2019" name="Int. J. Syst. Evol. Microbiol.">
        <title>The Global Catalogue of Microorganisms (GCM) 10K type strain sequencing project: providing services to taxonomists for standard genome sequencing and annotation.</title>
        <authorList>
            <consortium name="The Broad Institute Genomics Platform"/>
            <consortium name="The Broad Institute Genome Sequencing Center for Infectious Disease"/>
            <person name="Wu L."/>
            <person name="Ma J."/>
        </authorList>
    </citation>
    <scope>NUCLEOTIDE SEQUENCE [LARGE SCALE GENOMIC DNA]</scope>
    <source>
        <strain evidence="5">CGMCC 4.7237</strain>
    </source>
</reference>
<keyword evidence="4" id="KW-0012">Acyltransferase</keyword>
<sequence>MSLHMPAPADESAGPGGSTTMAEPLPQAAPGQQPTAPATPAPSGGGRARGRLRALDGLRLIAALMVCTYHYGGRGGDITTAWGASASDLFPHVAGPFSYGPLGVQIFFIISGFVISMSGWGRSVKDFAISRITRLYPAYWAALIIVTVAFAVVGLKRVSDTDLLVNFTMLQMPAGAERVLGVCWTLWAEMRFYLLFALCVVWPGATRKRVLVFSTVWTVLALYAESSNEAFLKLALMPEYAPFFVAGMGLYLVYRFGHDALSWGVVAVGFLLGQREEVKALVAPAHISVFHHRSPLTVIAVVAAGFLAVIAVTLVPRIASINWGWLTTAGALTYPFYLVHEHLGWVVIGKLREHTDWAPTVIFAVTVLSMLVLAYLMHRLVEKPLAPRLKKVLQRQPVPVA</sequence>
<evidence type="ECO:0000256" key="1">
    <source>
        <dbReference type="SAM" id="MobiDB-lite"/>
    </source>
</evidence>
<name>A0ABV8HLE4_9ACTN</name>